<dbReference type="Pfam" id="PF00249">
    <property type="entry name" value="Myb_DNA-binding"/>
    <property type="match status" value="1"/>
</dbReference>
<evidence type="ECO:0000256" key="4">
    <source>
        <dbReference type="ARBA" id="ARBA00023015"/>
    </source>
</evidence>
<dbReference type="PANTHER" id="PTHR46267:SF15">
    <property type="entry name" value="WINGED HELIX-TURN-HELIX TRANSCRIPTION REPRESSOR DNA-BINDING PROTEIN-RELATED"/>
    <property type="match status" value="1"/>
</dbReference>
<feature type="region of interest" description="Disordered" evidence="10">
    <location>
        <begin position="60"/>
        <end position="92"/>
    </location>
</feature>
<comment type="subcellular location">
    <subcellularLocation>
        <location evidence="1">Chromosome</location>
    </subcellularLocation>
    <subcellularLocation>
        <location evidence="2">Nucleus</location>
        <location evidence="2">Nucleolus</location>
    </subcellularLocation>
</comment>
<name>A0A2P2L4C7_RHIMU</name>
<evidence type="ECO:0000256" key="3">
    <source>
        <dbReference type="ARBA" id="ARBA00022454"/>
    </source>
</evidence>
<evidence type="ECO:0000256" key="5">
    <source>
        <dbReference type="ARBA" id="ARBA00023054"/>
    </source>
</evidence>
<dbReference type="GO" id="GO:0000786">
    <property type="term" value="C:nucleosome"/>
    <property type="evidence" value="ECO:0007669"/>
    <property type="project" value="InterPro"/>
</dbReference>
<evidence type="ECO:0000259" key="13">
    <source>
        <dbReference type="PROSITE" id="PS51504"/>
    </source>
</evidence>
<dbReference type="InterPro" id="IPR017930">
    <property type="entry name" value="Myb_dom"/>
</dbReference>
<dbReference type="GO" id="GO:0003691">
    <property type="term" value="F:double-stranded telomeric DNA binding"/>
    <property type="evidence" value="ECO:0007669"/>
    <property type="project" value="InterPro"/>
</dbReference>
<dbReference type="Gene3D" id="1.10.10.60">
    <property type="entry name" value="Homeodomain-like"/>
    <property type="match status" value="1"/>
</dbReference>
<sequence>MGNPKQKWTAEEEEALRAGVAKHGPGKWKNIQRDPDFNPFLFSRSNIDLKDKWRNMSISAGEKVRSSKPKPNSDALAPLSPPPVAVVTPSSENPKASKTLAAAVTPVTSDTVGYDPSKTSVSSKTAPTYNALIFEAISALNEPNGAETSAIIGYIEQRQELPQSFKRQLSSKLRRLVAQEKLEKVQNCYKIKKSSSLNTKSPSPKQKDFQRKRLDSASFVNTGDTIGEAAVTAAYRIADAENKSFFAAEAVKEAERVSKMAEETESLLQLAKEIFEKCSRGELVLIA</sequence>
<dbReference type="SUPFAM" id="SSF46689">
    <property type="entry name" value="Homeodomain-like"/>
    <property type="match status" value="1"/>
</dbReference>
<dbReference type="InterPro" id="IPR001005">
    <property type="entry name" value="SANT/Myb"/>
</dbReference>
<dbReference type="Gene3D" id="1.10.10.10">
    <property type="entry name" value="Winged helix-like DNA-binding domain superfamily/Winged helix DNA-binding domain"/>
    <property type="match status" value="1"/>
</dbReference>
<evidence type="ECO:0000256" key="1">
    <source>
        <dbReference type="ARBA" id="ARBA00004286"/>
    </source>
</evidence>
<accession>A0A2P2L4C7</accession>
<dbReference type="PROSITE" id="PS50090">
    <property type="entry name" value="MYB_LIKE"/>
    <property type="match status" value="1"/>
</dbReference>
<dbReference type="SUPFAM" id="SSF46785">
    <property type="entry name" value="Winged helix' DNA-binding domain"/>
    <property type="match status" value="1"/>
</dbReference>
<evidence type="ECO:0000259" key="12">
    <source>
        <dbReference type="PROSITE" id="PS51294"/>
    </source>
</evidence>
<dbReference type="Pfam" id="PF00538">
    <property type="entry name" value="Linker_histone"/>
    <property type="match status" value="1"/>
</dbReference>
<dbReference type="PROSITE" id="PS51294">
    <property type="entry name" value="HTH_MYB"/>
    <property type="match status" value="1"/>
</dbReference>
<dbReference type="InterPro" id="IPR044597">
    <property type="entry name" value="SMH1-6"/>
</dbReference>
<keyword evidence="8" id="KW-0539">Nucleus</keyword>
<feature type="domain" description="Myb-like" evidence="11">
    <location>
        <begin position="5"/>
        <end position="57"/>
    </location>
</feature>
<dbReference type="GO" id="GO:0006334">
    <property type="term" value="P:nucleosome assembly"/>
    <property type="evidence" value="ECO:0007669"/>
    <property type="project" value="InterPro"/>
</dbReference>
<dbReference type="AlphaFoldDB" id="A0A2P2L4C7"/>
<dbReference type="InterPro" id="IPR009057">
    <property type="entry name" value="Homeodomain-like_sf"/>
</dbReference>
<reference evidence="14" key="1">
    <citation type="submission" date="2018-02" db="EMBL/GenBank/DDBJ databases">
        <title>Rhizophora mucronata_Transcriptome.</title>
        <authorList>
            <person name="Meera S.P."/>
            <person name="Sreeshan A."/>
            <person name="Augustine A."/>
        </authorList>
    </citation>
    <scope>NUCLEOTIDE SEQUENCE</scope>
    <source>
        <tissue evidence="14">Leaf</tissue>
    </source>
</reference>
<evidence type="ECO:0000256" key="8">
    <source>
        <dbReference type="ARBA" id="ARBA00023242"/>
    </source>
</evidence>
<keyword evidence="4" id="KW-0805">Transcription regulation</keyword>
<evidence type="ECO:0000256" key="7">
    <source>
        <dbReference type="ARBA" id="ARBA00023163"/>
    </source>
</evidence>
<feature type="domain" description="H15" evidence="13">
    <location>
        <begin position="125"/>
        <end position="193"/>
    </location>
</feature>
<evidence type="ECO:0000259" key="11">
    <source>
        <dbReference type="PROSITE" id="PS50090"/>
    </source>
</evidence>
<keyword evidence="5" id="KW-0175">Coiled coil</keyword>
<dbReference type="SMART" id="SM00717">
    <property type="entry name" value="SANT"/>
    <property type="match status" value="1"/>
</dbReference>
<evidence type="ECO:0000256" key="6">
    <source>
        <dbReference type="ARBA" id="ARBA00023125"/>
    </source>
</evidence>
<dbReference type="InterPro" id="IPR036390">
    <property type="entry name" value="WH_DNA-bd_sf"/>
</dbReference>
<organism evidence="14">
    <name type="scientific">Rhizophora mucronata</name>
    <name type="common">Asiatic mangrove</name>
    <dbReference type="NCBI Taxonomy" id="61149"/>
    <lineage>
        <taxon>Eukaryota</taxon>
        <taxon>Viridiplantae</taxon>
        <taxon>Streptophyta</taxon>
        <taxon>Embryophyta</taxon>
        <taxon>Tracheophyta</taxon>
        <taxon>Spermatophyta</taxon>
        <taxon>Magnoliopsida</taxon>
        <taxon>eudicotyledons</taxon>
        <taxon>Gunneridae</taxon>
        <taxon>Pentapetalae</taxon>
        <taxon>rosids</taxon>
        <taxon>fabids</taxon>
        <taxon>Malpighiales</taxon>
        <taxon>Rhizophoraceae</taxon>
        <taxon>Rhizophora</taxon>
    </lineage>
</organism>
<dbReference type="InterPro" id="IPR005818">
    <property type="entry name" value="Histone_H1/H5_H15"/>
</dbReference>
<evidence type="ECO:0000256" key="9">
    <source>
        <dbReference type="ARBA" id="ARBA00032813"/>
    </source>
</evidence>
<evidence type="ECO:0000313" key="14">
    <source>
        <dbReference type="EMBL" id="MBX12837.1"/>
    </source>
</evidence>
<evidence type="ECO:0000256" key="10">
    <source>
        <dbReference type="SAM" id="MobiDB-lite"/>
    </source>
</evidence>
<proteinExistence type="predicted"/>
<dbReference type="InterPro" id="IPR036388">
    <property type="entry name" value="WH-like_DNA-bd_sf"/>
</dbReference>
<dbReference type="GO" id="GO:0005730">
    <property type="term" value="C:nucleolus"/>
    <property type="evidence" value="ECO:0007669"/>
    <property type="project" value="UniProtKB-SubCell"/>
</dbReference>
<dbReference type="CDD" id="cd11660">
    <property type="entry name" value="SANT_TRF"/>
    <property type="match status" value="1"/>
</dbReference>
<keyword evidence="6" id="KW-0238">DNA-binding</keyword>
<protein>
    <recommendedName>
        <fullName evidence="9">MYB transcription factor</fullName>
    </recommendedName>
</protein>
<evidence type="ECO:0000256" key="2">
    <source>
        <dbReference type="ARBA" id="ARBA00004604"/>
    </source>
</evidence>
<dbReference type="PROSITE" id="PS51504">
    <property type="entry name" value="H15"/>
    <property type="match status" value="1"/>
</dbReference>
<dbReference type="SMART" id="SM00526">
    <property type="entry name" value="H15"/>
    <property type="match status" value="1"/>
</dbReference>
<keyword evidence="3" id="KW-0158">Chromosome</keyword>
<feature type="domain" description="HTH myb-type" evidence="12">
    <location>
        <begin position="1"/>
        <end position="31"/>
    </location>
</feature>
<dbReference type="FunFam" id="1.10.10.60:FF:000168">
    <property type="entry name" value="Telomere repeat-binding factor 1"/>
    <property type="match status" value="1"/>
</dbReference>
<dbReference type="EMBL" id="GGEC01032353">
    <property type="protein sequence ID" value="MBX12837.1"/>
    <property type="molecule type" value="Transcribed_RNA"/>
</dbReference>
<keyword evidence="7" id="KW-0804">Transcription</keyword>
<dbReference type="PANTHER" id="PTHR46267">
    <property type="entry name" value="SINGLE MYB HISTONE 4"/>
    <property type="match status" value="1"/>
</dbReference>